<evidence type="ECO:0000313" key="5">
    <source>
        <dbReference type="Proteomes" id="UP000255467"/>
    </source>
</evidence>
<reference evidence="4 5" key="1">
    <citation type="submission" date="2018-06" db="EMBL/GenBank/DDBJ databases">
        <authorList>
            <consortium name="Pathogen Informatics"/>
            <person name="Doyle S."/>
        </authorList>
    </citation>
    <scope>NUCLEOTIDE SEQUENCE [LARGE SCALE GENOMIC DNA]</scope>
    <source>
        <strain evidence="4 5">NCTC1934</strain>
    </source>
</reference>
<evidence type="ECO:0000256" key="3">
    <source>
        <dbReference type="SAM" id="Phobius"/>
    </source>
</evidence>
<gene>
    <name evidence="4" type="ORF">NCTC1934_04231</name>
</gene>
<sequence length="308" mass="34247">MVLADPVLPEPVAPRRTEPDARGHRPGEACFTPGCADCRWDEQRLKYWLRGRLLAAGAETAHVDGTVGPLDPDVLWRQGDRVCAIQVCGAVPDLTRARHRTAALKAAGCTEVLWLCPPGWQIAHLPALALSDFAPADCDYRAVGGQLTPGPGGLVTPGDKPWEIRDFIENWVAGEVAYGYRDEHTGGWATVADWERHTRTQAAVIARQRRELMNQRTALALSRKAARDRSKLLSKLTHRLERAESSAQQHADELALAQRRIADHDRVDATLRLTVRSQRQALVHWQLISWFALMVIMTFLVAAFVVLD</sequence>
<evidence type="ECO:0000313" key="4">
    <source>
        <dbReference type="EMBL" id="SUA80346.1"/>
    </source>
</evidence>
<feature type="transmembrane region" description="Helical" evidence="3">
    <location>
        <begin position="287"/>
        <end position="307"/>
    </location>
</feature>
<feature type="compositionally biased region" description="Basic and acidic residues" evidence="2">
    <location>
        <begin position="13"/>
        <end position="25"/>
    </location>
</feature>
<keyword evidence="1" id="KW-0175">Coiled coil</keyword>
<feature type="coiled-coil region" evidence="1">
    <location>
        <begin position="233"/>
        <end position="260"/>
    </location>
</feature>
<evidence type="ECO:0000256" key="2">
    <source>
        <dbReference type="SAM" id="MobiDB-lite"/>
    </source>
</evidence>
<dbReference type="AlphaFoldDB" id="A0A378YT55"/>
<organism evidence="4 5">
    <name type="scientific">Nocardia otitidiscaviarum</name>
    <dbReference type="NCBI Taxonomy" id="1823"/>
    <lineage>
        <taxon>Bacteria</taxon>
        <taxon>Bacillati</taxon>
        <taxon>Actinomycetota</taxon>
        <taxon>Actinomycetes</taxon>
        <taxon>Mycobacteriales</taxon>
        <taxon>Nocardiaceae</taxon>
        <taxon>Nocardia</taxon>
    </lineage>
</organism>
<dbReference type="EMBL" id="UGRY01000002">
    <property type="protein sequence ID" value="SUA80346.1"/>
    <property type="molecule type" value="Genomic_DNA"/>
</dbReference>
<keyword evidence="3" id="KW-1133">Transmembrane helix</keyword>
<accession>A0A378YT55</accession>
<protein>
    <submittedName>
        <fullName evidence="4">Uncharacterized protein</fullName>
    </submittedName>
</protein>
<evidence type="ECO:0000256" key="1">
    <source>
        <dbReference type="SAM" id="Coils"/>
    </source>
</evidence>
<proteinExistence type="predicted"/>
<keyword evidence="3" id="KW-0812">Transmembrane</keyword>
<keyword evidence="5" id="KW-1185">Reference proteome</keyword>
<keyword evidence="3" id="KW-0472">Membrane</keyword>
<feature type="region of interest" description="Disordered" evidence="2">
    <location>
        <begin position="1"/>
        <end position="25"/>
    </location>
</feature>
<name>A0A378YT55_9NOCA</name>
<dbReference type="Proteomes" id="UP000255467">
    <property type="component" value="Unassembled WGS sequence"/>
</dbReference>